<dbReference type="Proteomes" id="UP000233556">
    <property type="component" value="Unassembled WGS sequence"/>
</dbReference>
<name>A0A2I0UKW4_LIMLA</name>
<protein>
    <submittedName>
        <fullName evidence="1">Uncharacterized protein</fullName>
    </submittedName>
</protein>
<reference evidence="2" key="2">
    <citation type="submission" date="2017-12" db="EMBL/GenBank/DDBJ databases">
        <title>Genome sequence of the Bar-tailed Godwit (Limosa lapponica baueri).</title>
        <authorList>
            <person name="Lima N.C.B."/>
            <person name="Parody-Merino A.M."/>
            <person name="Battley P.F."/>
            <person name="Fidler A.E."/>
            <person name="Prosdocimi F."/>
        </authorList>
    </citation>
    <scope>NUCLEOTIDE SEQUENCE [LARGE SCALE GENOMIC DNA]</scope>
</reference>
<dbReference type="AlphaFoldDB" id="A0A2I0UKW4"/>
<gene>
    <name evidence="1" type="ORF">llap_3013</name>
</gene>
<dbReference type="OrthoDB" id="9397975at2759"/>
<accession>A0A2I0UKW4</accession>
<keyword evidence="2" id="KW-1185">Reference proteome</keyword>
<organism evidence="1 2">
    <name type="scientific">Limosa lapponica baueri</name>
    <dbReference type="NCBI Taxonomy" id="1758121"/>
    <lineage>
        <taxon>Eukaryota</taxon>
        <taxon>Metazoa</taxon>
        <taxon>Chordata</taxon>
        <taxon>Craniata</taxon>
        <taxon>Vertebrata</taxon>
        <taxon>Euteleostomi</taxon>
        <taxon>Archelosauria</taxon>
        <taxon>Archosauria</taxon>
        <taxon>Dinosauria</taxon>
        <taxon>Saurischia</taxon>
        <taxon>Theropoda</taxon>
        <taxon>Coelurosauria</taxon>
        <taxon>Aves</taxon>
        <taxon>Neognathae</taxon>
        <taxon>Neoaves</taxon>
        <taxon>Charadriiformes</taxon>
        <taxon>Scolopacidae</taxon>
        <taxon>Limosa</taxon>
    </lineage>
</organism>
<dbReference type="EMBL" id="KZ505701">
    <property type="protein sequence ID" value="PKU46696.1"/>
    <property type="molecule type" value="Genomic_DNA"/>
</dbReference>
<sequence length="94" mass="10648">MSEHFRNDPKTYMQVQDAALGFVEPHEVHMGPLLKPVQIPLDGIPCLSCVNHATQLGVICKLSESALNPTVRVIDEDIKQYWSQYGPLRRTTHH</sequence>
<evidence type="ECO:0000313" key="2">
    <source>
        <dbReference type="Proteomes" id="UP000233556"/>
    </source>
</evidence>
<reference evidence="2" key="1">
    <citation type="submission" date="2017-11" db="EMBL/GenBank/DDBJ databases">
        <authorList>
            <person name="Lima N.C."/>
            <person name="Parody-Merino A.M."/>
            <person name="Battley P.F."/>
            <person name="Fidler A.E."/>
            <person name="Prosdocimi F."/>
        </authorList>
    </citation>
    <scope>NUCLEOTIDE SEQUENCE [LARGE SCALE GENOMIC DNA]</scope>
</reference>
<proteinExistence type="predicted"/>
<evidence type="ECO:0000313" key="1">
    <source>
        <dbReference type="EMBL" id="PKU46696.1"/>
    </source>
</evidence>